<dbReference type="InterPro" id="IPR058240">
    <property type="entry name" value="rSAM_sf"/>
</dbReference>
<gene>
    <name evidence="1" type="ORF">SAMN05216250_1832</name>
</gene>
<dbReference type="AlphaFoldDB" id="A0A1I5FJT6"/>
<evidence type="ECO:0000313" key="2">
    <source>
        <dbReference type="Proteomes" id="UP000183766"/>
    </source>
</evidence>
<protein>
    <recommendedName>
        <fullName evidence="3">DUF5131 family protein</fullName>
    </recommendedName>
</protein>
<proteinExistence type="predicted"/>
<evidence type="ECO:0008006" key="3">
    <source>
        <dbReference type="Google" id="ProtNLM"/>
    </source>
</evidence>
<reference evidence="1 2" key="1">
    <citation type="submission" date="2016-10" db="EMBL/GenBank/DDBJ databases">
        <authorList>
            <person name="de Groot N.N."/>
        </authorList>
    </citation>
    <scope>NUCLEOTIDE SEQUENCE [LARGE SCALE GENOMIC DNA]</scope>
    <source>
        <strain evidence="1 2">NLAE-zl-C202</strain>
    </source>
</reference>
<accession>A0A1I5FJT6</accession>
<dbReference type="SUPFAM" id="SSF102114">
    <property type="entry name" value="Radical SAM enzymes"/>
    <property type="match status" value="1"/>
</dbReference>
<evidence type="ECO:0000313" key="1">
    <source>
        <dbReference type="EMBL" id="SFO23903.1"/>
    </source>
</evidence>
<dbReference type="Proteomes" id="UP000183766">
    <property type="component" value="Unassembled WGS sequence"/>
</dbReference>
<name>A0A1I5FJT6_9BACE</name>
<dbReference type="EMBL" id="FOUM01000083">
    <property type="protein sequence ID" value="SFO23903.1"/>
    <property type="molecule type" value="Genomic_DNA"/>
</dbReference>
<sequence>MGLNKAGGEMYEFVTHTWNTVKGDCFHNCRYCYMKKDIRHNEFANEPRLDYNEFRTDLGSNNFIFVGSGIDLFANDIPNSWIVKTLDYCNAACNTLFFSNRYLFQSKNPKRILEFIKHPVFKYSTVCTTIETNRFYKDVMQCSPKIEDRVKAMEDIADLDIDTYVTVEPIMDFDLDEMVDFIRRCKPKQVNIGKNTNKMIQLLEPPKNKVSSLINELQSFTNVHIKNNIKDWITYNCLQEHQTIQRQISV</sequence>
<organism evidence="1 2">
    <name type="scientific">Bacteroides xylanisolvens</name>
    <dbReference type="NCBI Taxonomy" id="371601"/>
    <lineage>
        <taxon>Bacteria</taxon>
        <taxon>Pseudomonadati</taxon>
        <taxon>Bacteroidota</taxon>
        <taxon>Bacteroidia</taxon>
        <taxon>Bacteroidales</taxon>
        <taxon>Bacteroidaceae</taxon>
        <taxon>Bacteroides</taxon>
    </lineage>
</organism>
<dbReference type="RefSeq" id="WP_009038835.1">
    <property type="nucleotide sequence ID" value="NZ_FOUM01000083.1"/>
</dbReference>